<dbReference type="InterPro" id="IPR000843">
    <property type="entry name" value="HTH_LacI"/>
</dbReference>
<evidence type="ECO:0000259" key="4">
    <source>
        <dbReference type="PROSITE" id="PS50932"/>
    </source>
</evidence>
<evidence type="ECO:0000256" key="1">
    <source>
        <dbReference type="ARBA" id="ARBA00023015"/>
    </source>
</evidence>
<dbReference type="InterPro" id="IPR046335">
    <property type="entry name" value="LacI/GalR-like_sensor"/>
</dbReference>
<comment type="caution">
    <text evidence="5">The sequence shown here is derived from an EMBL/GenBank/DDBJ whole genome shotgun (WGS) entry which is preliminary data.</text>
</comment>
<dbReference type="EMBL" id="MCBT01000018">
    <property type="protein sequence ID" value="OEG74505.1"/>
    <property type="molecule type" value="Genomic_DNA"/>
</dbReference>
<dbReference type="AlphaFoldDB" id="A0A1E5IVE9"/>
<dbReference type="SUPFAM" id="SSF53822">
    <property type="entry name" value="Periplasmic binding protein-like I"/>
    <property type="match status" value="1"/>
</dbReference>
<keyword evidence="3" id="KW-0804">Transcription</keyword>
<keyword evidence="1" id="KW-0805">Transcription regulation</keyword>
<accession>A0A1E5IVE9</accession>
<evidence type="ECO:0000313" key="6">
    <source>
        <dbReference type="Proteomes" id="UP000095230"/>
    </source>
</evidence>
<dbReference type="InterPro" id="IPR010982">
    <property type="entry name" value="Lambda_DNA-bd_dom_sf"/>
</dbReference>
<dbReference type="InterPro" id="IPR028082">
    <property type="entry name" value="Peripla_BP_I"/>
</dbReference>
<dbReference type="Pfam" id="PF00356">
    <property type="entry name" value="LacI"/>
    <property type="match status" value="1"/>
</dbReference>
<dbReference type="RefSeq" id="WP_069670704.1">
    <property type="nucleotide sequence ID" value="NZ_MCBT01000018.1"/>
</dbReference>
<dbReference type="CDD" id="cd06270">
    <property type="entry name" value="PBP1_GalS-like"/>
    <property type="match status" value="1"/>
</dbReference>
<organism evidence="5 6">
    <name type="scientific">Shewanella colwelliana</name>
    <name type="common">Alteromonas colwelliana</name>
    <dbReference type="NCBI Taxonomy" id="23"/>
    <lineage>
        <taxon>Bacteria</taxon>
        <taxon>Pseudomonadati</taxon>
        <taxon>Pseudomonadota</taxon>
        <taxon>Gammaproteobacteria</taxon>
        <taxon>Alteromonadales</taxon>
        <taxon>Shewanellaceae</taxon>
        <taxon>Shewanella</taxon>
    </lineage>
</organism>
<gene>
    <name evidence="5" type="ORF">BEL05_18890</name>
</gene>
<dbReference type="Gene3D" id="3.40.50.2300">
    <property type="match status" value="2"/>
</dbReference>
<dbReference type="PROSITE" id="PS50932">
    <property type="entry name" value="HTH_LACI_2"/>
    <property type="match status" value="1"/>
</dbReference>
<evidence type="ECO:0000313" key="5">
    <source>
        <dbReference type="EMBL" id="OEG74505.1"/>
    </source>
</evidence>
<reference evidence="5 6" key="1">
    <citation type="submission" date="2016-07" db="EMBL/GenBank/DDBJ databases">
        <title>Whole-genome of two Shewanella species isolated from a digestive organ of sea cucumber Apostichopus japonicus Selenka 1867.</title>
        <authorList>
            <person name="Hong H.-H."/>
            <person name="Choi H."/>
            <person name="Cheon S."/>
            <person name="Oh J.-S."/>
            <person name="Lee H.-G."/>
            <person name="Park C."/>
        </authorList>
    </citation>
    <scope>NUCLEOTIDE SEQUENCE [LARGE SCALE GENOMIC DNA]</scope>
    <source>
        <strain evidence="5 6">CSB03KR</strain>
    </source>
</reference>
<keyword evidence="2" id="KW-0238">DNA-binding</keyword>
<dbReference type="PRINTS" id="PR00036">
    <property type="entry name" value="HTHLACI"/>
</dbReference>
<dbReference type="GO" id="GO:0000976">
    <property type="term" value="F:transcription cis-regulatory region binding"/>
    <property type="evidence" value="ECO:0007669"/>
    <property type="project" value="TreeGrafter"/>
</dbReference>
<dbReference type="FunFam" id="1.10.260.40:FF:000002">
    <property type="entry name" value="HTH-type transcriptional repressor PurR"/>
    <property type="match status" value="1"/>
</dbReference>
<dbReference type="Proteomes" id="UP000095230">
    <property type="component" value="Unassembled WGS sequence"/>
</dbReference>
<dbReference type="Pfam" id="PF13377">
    <property type="entry name" value="Peripla_BP_3"/>
    <property type="match status" value="1"/>
</dbReference>
<dbReference type="Gene3D" id="1.10.260.40">
    <property type="entry name" value="lambda repressor-like DNA-binding domains"/>
    <property type="match status" value="1"/>
</dbReference>
<sequence>MATIYDVSVLAGVSLATVSRVMNKNAKVSEKTAQKVQDAMKQLGYRPNAIAQSLASNRSNSVGILVSELHGPFYGSMMSGIEAELRTAEKHVIIAAGHSEEALEKEGIEFLISRRCDALILHVEAVSDEYLVELVKGDIPIVLINRYIAEIADHCISLNNELGGYYATKALLEQGHRQFAYISGPSWKMDAQERLKGHQRALKEFNVPYNDALTYEGDYQETSGSQGTTYLLEQSRPFTALVCANDEMALGAMTVLREKGIRVPDDISLMGFDNIFFSQFIHPKLSTVDYPIKQMGKMAACWTLKHTFNQAEHDITHIFTPSVVIRDSTQAV</sequence>
<name>A0A1E5IVE9_SHECO</name>
<dbReference type="GO" id="GO:0003700">
    <property type="term" value="F:DNA-binding transcription factor activity"/>
    <property type="evidence" value="ECO:0007669"/>
    <property type="project" value="TreeGrafter"/>
</dbReference>
<dbReference type="SUPFAM" id="SSF47413">
    <property type="entry name" value="lambda repressor-like DNA-binding domains"/>
    <property type="match status" value="1"/>
</dbReference>
<feature type="domain" description="HTH lacI-type" evidence="4">
    <location>
        <begin position="2"/>
        <end position="56"/>
    </location>
</feature>
<protein>
    <submittedName>
        <fullName evidence="5">LacI family transcriptional regulator</fullName>
    </submittedName>
</protein>
<proteinExistence type="predicted"/>
<dbReference type="SMART" id="SM00354">
    <property type="entry name" value="HTH_LACI"/>
    <property type="match status" value="1"/>
</dbReference>
<dbReference type="OrthoDB" id="9798934at2"/>
<dbReference type="PANTHER" id="PTHR30146">
    <property type="entry name" value="LACI-RELATED TRANSCRIPTIONAL REPRESSOR"/>
    <property type="match status" value="1"/>
</dbReference>
<evidence type="ECO:0000256" key="2">
    <source>
        <dbReference type="ARBA" id="ARBA00023125"/>
    </source>
</evidence>
<dbReference type="PANTHER" id="PTHR30146:SF109">
    <property type="entry name" value="HTH-TYPE TRANSCRIPTIONAL REGULATOR GALS"/>
    <property type="match status" value="1"/>
</dbReference>
<dbReference type="STRING" id="23.BEL05_18890"/>
<dbReference type="CDD" id="cd01392">
    <property type="entry name" value="HTH_LacI"/>
    <property type="match status" value="1"/>
</dbReference>
<evidence type="ECO:0000256" key="3">
    <source>
        <dbReference type="ARBA" id="ARBA00023163"/>
    </source>
</evidence>